<feature type="region of interest" description="Disordered" evidence="1">
    <location>
        <begin position="22"/>
        <end position="52"/>
    </location>
</feature>
<dbReference type="AlphaFoldDB" id="A0A6B0U5T5"/>
<feature type="compositionally biased region" description="Polar residues" evidence="1">
    <location>
        <begin position="22"/>
        <end position="44"/>
    </location>
</feature>
<accession>A0A6B0U5T5</accession>
<evidence type="ECO:0000256" key="1">
    <source>
        <dbReference type="SAM" id="MobiDB-lite"/>
    </source>
</evidence>
<organism evidence="3">
    <name type="scientific">Ixodes ricinus</name>
    <name type="common">Common tick</name>
    <name type="synonym">Acarus ricinus</name>
    <dbReference type="NCBI Taxonomy" id="34613"/>
    <lineage>
        <taxon>Eukaryota</taxon>
        <taxon>Metazoa</taxon>
        <taxon>Ecdysozoa</taxon>
        <taxon>Arthropoda</taxon>
        <taxon>Chelicerata</taxon>
        <taxon>Arachnida</taxon>
        <taxon>Acari</taxon>
        <taxon>Parasitiformes</taxon>
        <taxon>Ixodida</taxon>
        <taxon>Ixodoidea</taxon>
        <taxon>Ixodidae</taxon>
        <taxon>Ixodinae</taxon>
        <taxon>Ixodes</taxon>
    </lineage>
</organism>
<dbReference type="EMBL" id="GIFC01001967">
    <property type="protein sequence ID" value="MXU84050.1"/>
    <property type="molecule type" value="Transcribed_RNA"/>
</dbReference>
<name>A0A6B0U5T5_IXORI</name>
<keyword evidence="2" id="KW-0732">Signal</keyword>
<proteinExistence type="predicted"/>
<protein>
    <submittedName>
        <fullName evidence="3">Putative secreted protein</fullName>
    </submittedName>
</protein>
<feature type="signal peptide" evidence="2">
    <location>
        <begin position="1"/>
        <end position="20"/>
    </location>
</feature>
<feature type="chain" id="PRO_5025367048" evidence="2">
    <location>
        <begin position="21"/>
        <end position="78"/>
    </location>
</feature>
<sequence>MVRNALWRLLLVDFMRRSNSTASSTGKAWRSCSGSGASISTCGAGNSRRSRTTSRCWGCWDLTRRFQSKPHHVWFAGP</sequence>
<evidence type="ECO:0000256" key="2">
    <source>
        <dbReference type="SAM" id="SignalP"/>
    </source>
</evidence>
<reference evidence="3" key="1">
    <citation type="submission" date="2019-12" db="EMBL/GenBank/DDBJ databases">
        <title>An insight into the sialome of adult female Ixodes ricinus ticks feeding for 6 days.</title>
        <authorList>
            <person name="Perner J."/>
            <person name="Ribeiro J.M.C."/>
        </authorList>
    </citation>
    <scope>NUCLEOTIDE SEQUENCE</scope>
    <source>
        <strain evidence="3">Semi-engorged</strain>
        <tissue evidence="3">Salivary glands</tissue>
    </source>
</reference>
<evidence type="ECO:0000313" key="3">
    <source>
        <dbReference type="EMBL" id="MXU84050.1"/>
    </source>
</evidence>